<reference evidence="2 3" key="1">
    <citation type="journal article" date="2015" name="Biol. Direct">
        <title>Babela massiliensis, a representative of a widespread bacterial phylum with unusual adaptations to parasitism in amoebae.</title>
        <authorList>
            <person name="Pagnier I."/>
            <person name="Yutin N."/>
            <person name="Croce O."/>
            <person name="Makarova K.S."/>
            <person name="Wolf Y.I."/>
            <person name="Benamar S."/>
            <person name="Raoult D."/>
            <person name="Koonin E.V."/>
            <person name="La Scola B."/>
        </authorList>
    </citation>
    <scope>NUCLEOTIDE SEQUENCE [LARGE SCALE GENOMIC DNA]</scope>
    <source>
        <strain evidence="3">BABL1</strain>
    </source>
</reference>
<accession>V6DJD9</accession>
<evidence type="ECO:0000313" key="2">
    <source>
        <dbReference type="EMBL" id="CDK30631.1"/>
    </source>
</evidence>
<dbReference type="Proteomes" id="UP000018769">
    <property type="component" value="Chromosome I"/>
</dbReference>
<keyword evidence="3" id="KW-1185">Reference proteome</keyword>
<dbReference type="RefSeq" id="WP_023792071.1">
    <property type="nucleotide sequence ID" value="NC_023003.1"/>
</dbReference>
<protein>
    <submittedName>
        <fullName evidence="2">Uncharacterized protein</fullName>
    </submittedName>
</protein>
<feature type="signal peptide" evidence="1">
    <location>
        <begin position="1"/>
        <end position="19"/>
    </location>
</feature>
<dbReference type="AlphaFoldDB" id="V6DJD9"/>
<keyword evidence="1" id="KW-0732">Signal</keyword>
<proteinExistence type="predicted"/>
<name>V6DJD9_9BACT</name>
<sequence>MKKMILFIIILINTMSINAILEDPHWIDIVNYITENSEKNNRNEFEAAKQAFLNIKDDGNADDAVRLISRKWKANFPEADANALTALKRYPNMTAADVKAAGEKLFKDHEGFINGAGEGRLNMNCRIA</sequence>
<evidence type="ECO:0000256" key="1">
    <source>
        <dbReference type="SAM" id="SignalP"/>
    </source>
</evidence>
<dbReference type="HOGENOM" id="CLU_1955571_0_0_7"/>
<organism evidence="2 3">
    <name type="scientific">Candidatus Babela massiliensis</name>
    <dbReference type="NCBI Taxonomy" id="673862"/>
    <lineage>
        <taxon>Bacteria</taxon>
        <taxon>Candidatus Babelota</taxon>
        <taxon>Candidatus Babeliae</taxon>
        <taxon>Candidatus Babeliales</taxon>
        <taxon>Candidatus Babeliaceae</taxon>
        <taxon>Candidatus Babela</taxon>
    </lineage>
</organism>
<dbReference type="KEGG" id="dpb:BABL1_gene_384"/>
<feature type="chain" id="PRO_5004744590" evidence="1">
    <location>
        <begin position="20"/>
        <end position="128"/>
    </location>
</feature>
<dbReference type="STRING" id="673862.BABL1_gene_384"/>
<dbReference type="EMBL" id="HG793133">
    <property type="protein sequence ID" value="CDK30631.1"/>
    <property type="molecule type" value="Genomic_DNA"/>
</dbReference>
<gene>
    <name evidence="2" type="ORF">BABL1_gene_384</name>
</gene>
<evidence type="ECO:0000313" key="3">
    <source>
        <dbReference type="Proteomes" id="UP000018769"/>
    </source>
</evidence>